<dbReference type="PANTHER" id="PTHR23240">
    <property type="entry name" value="DNA CROSS-LINK REPAIR PROTEIN PSO2/SNM1-RELATED"/>
    <property type="match status" value="1"/>
</dbReference>
<keyword evidence="3" id="KW-0269">Exonuclease</keyword>
<dbReference type="RefSeq" id="XP_040638185.1">
    <property type="nucleotide sequence ID" value="XM_040779066.1"/>
</dbReference>
<dbReference type="GO" id="GO:0035312">
    <property type="term" value="F:5'-3' DNA exonuclease activity"/>
    <property type="evidence" value="ECO:0007669"/>
    <property type="project" value="TreeGrafter"/>
</dbReference>
<sequence>MSTFDGIVQEFPYIQIDYFRKNQDRPSPLACFLSHVHSGHLQGLESFRTPFIYCSAAREKYLLLSIEKYPHRMDFNKGILESRRLHYKHLYKLIRAIPLDTPTEIEFTPRLSIRVTLFDANHCAGAVMFLIEGDGKDILYTAESWWVNCLVRNPILLPYALGGKRLDKIYLDTTYARAENFHKHFSSKAEGLTELLQKISLYPEDTTFYFRAWTFGYEEVWVALSAGLNARIHVDRYQLGLLIREPCPRWQRDISSAVSNLKTEPIVGRLQDGSQLPEVGIGGAQAISIKCMNLSYPIRRRLEGLEKLCIERIHDSQVLSQTRDALFEAFRSKSKSLSLDSYGMKDDTDIPLEKLINILSRGHRDTRSSADVKDKAGNQLPNIIQFPSSCHSLYNELCELVSALITKDIYPCTIDILTWDESSSIRALFRHLCSGDYFSHNTHMRETIANDEDPLHLRKRARYNEGSSPQTSQHSSFADNDFDLGNSLASTQTHVKRPKSSTFLTKYITKDFSSSSSSGNLLPSSMETIHETYVNTNTNPGEPLTVPEPTPESERARRNEIWRA</sequence>
<dbReference type="EMBL" id="KK088426">
    <property type="protein sequence ID" value="EYE94497.1"/>
    <property type="molecule type" value="Genomic_DNA"/>
</dbReference>
<dbReference type="GO" id="GO:0036297">
    <property type="term" value="P:interstrand cross-link repair"/>
    <property type="evidence" value="ECO:0007669"/>
    <property type="project" value="TreeGrafter"/>
</dbReference>
<dbReference type="GO" id="GO:0000723">
    <property type="term" value="P:telomere maintenance"/>
    <property type="evidence" value="ECO:0007669"/>
    <property type="project" value="TreeGrafter"/>
</dbReference>
<dbReference type="AlphaFoldDB" id="A0A017SC41"/>
<dbReference type="GO" id="GO:0003684">
    <property type="term" value="F:damaged DNA binding"/>
    <property type="evidence" value="ECO:0007669"/>
    <property type="project" value="TreeGrafter"/>
</dbReference>
<dbReference type="Proteomes" id="UP000019804">
    <property type="component" value="Unassembled WGS sequence"/>
</dbReference>
<organism evidence="5 6">
    <name type="scientific">Aspergillus ruber (strain CBS 135680)</name>
    <dbReference type="NCBI Taxonomy" id="1388766"/>
    <lineage>
        <taxon>Eukaryota</taxon>
        <taxon>Fungi</taxon>
        <taxon>Dikarya</taxon>
        <taxon>Ascomycota</taxon>
        <taxon>Pezizomycotina</taxon>
        <taxon>Eurotiomycetes</taxon>
        <taxon>Eurotiomycetidae</taxon>
        <taxon>Eurotiales</taxon>
        <taxon>Aspergillaceae</taxon>
        <taxon>Aspergillus</taxon>
        <taxon>Aspergillus subgen. Aspergillus</taxon>
    </lineage>
</organism>
<name>A0A017SC41_ASPRC</name>
<dbReference type="OrthoDB" id="5561659at2759"/>
<proteinExistence type="predicted"/>
<dbReference type="GO" id="GO:0006303">
    <property type="term" value="P:double-strand break repair via nonhomologous end joining"/>
    <property type="evidence" value="ECO:0007669"/>
    <property type="project" value="TreeGrafter"/>
</dbReference>
<evidence type="ECO:0008006" key="7">
    <source>
        <dbReference type="Google" id="ProtNLM"/>
    </source>
</evidence>
<dbReference type="SUPFAM" id="SSF56281">
    <property type="entry name" value="Metallo-hydrolase/oxidoreductase"/>
    <property type="match status" value="1"/>
</dbReference>
<dbReference type="HOGENOM" id="CLU_019465_0_0_1"/>
<keyword evidence="2" id="KW-0378">Hydrolase</keyword>
<gene>
    <name evidence="5" type="ORF">EURHEDRAFT_378372</name>
</gene>
<dbReference type="GeneID" id="63694190"/>
<evidence type="ECO:0000256" key="3">
    <source>
        <dbReference type="ARBA" id="ARBA00022839"/>
    </source>
</evidence>
<protein>
    <recommendedName>
        <fullName evidence="7">DNA repair protein</fullName>
    </recommendedName>
</protein>
<evidence type="ECO:0000313" key="6">
    <source>
        <dbReference type="Proteomes" id="UP000019804"/>
    </source>
</evidence>
<accession>A0A017SC41</accession>
<keyword evidence="6" id="KW-1185">Reference proteome</keyword>
<evidence type="ECO:0000256" key="4">
    <source>
        <dbReference type="SAM" id="MobiDB-lite"/>
    </source>
</evidence>
<dbReference type="InterPro" id="IPR036866">
    <property type="entry name" value="RibonucZ/Hydroxyglut_hydro"/>
</dbReference>
<reference evidence="6" key="1">
    <citation type="journal article" date="2014" name="Nat. Commun.">
        <title>Genomic adaptations of the halophilic Dead Sea filamentous fungus Eurotium rubrum.</title>
        <authorList>
            <person name="Kis-Papo T."/>
            <person name="Weig A.R."/>
            <person name="Riley R."/>
            <person name="Persoh D."/>
            <person name="Salamov A."/>
            <person name="Sun H."/>
            <person name="Lipzen A."/>
            <person name="Wasser S.P."/>
            <person name="Rambold G."/>
            <person name="Grigoriev I.V."/>
            <person name="Nevo E."/>
        </authorList>
    </citation>
    <scope>NUCLEOTIDE SEQUENCE [LARGE SCALE GENOMIC DNA]</scope>
    <source>
        <strain evidence="6">CBS 135680</strain>
    </source>
</reference>
<feature type="compositionally biased region" description="Basic and acidic residues" evidence="4">
    <location>
        <begin position="552"/>
        <end position="564"/>
    </location>
</feature>
<dbReference type="STRING" id="1388766.A0A017SC41"/>
<evidence type="ECO:0000256" key="1">
    <source>
        <dbReference type="ARBA" id="ARBA00022722"/>
    </source>
</evidence>
<keyword evidence="1" id="KW-0540">Nuclease</keyword>
<dbReference type="Gene3D" id="3.60.15.10">
    <property type="entry name" value="Ribonuclease Z/Hydroxyacylglutathione hydrolase-like"/>
    <property type="match status" value="1"/>
</dbReference>
<evidence type="ECO:0000256" key="2">
    <source>
        <dbReference type="ARBA" id="ARBA00022801"/>
    </source>
</evidence>
<feature type="region of interest" description="Disordered" evidence="4">
    <location>
        <begin position="534"/>
        <end position="564"/>
    </location>
</feature>
<evidence type="ECO:0000313" key="5">
    <source>
        <dbReference type="EMBL" id="EYE94497.1"/>
    </source>
</evidence>
<dbReference type="PANTHER" id="PTHR23240:SF8">
    <property type="entry name" value="PROTEIN ARTEMIS"/>
    <property type="match status" value="1"/>
</dbReference>